<dbReference type="AlphaFoldDB" id="C0QL55"/>
<dbReference type="Proteomes" id="UP000000442">
    <property type="component" value="Chromosome"/>
</dbReference>
<protein>
    <submittedName>
        <fullName evidence="2">TerC</fullName>
    </submittedName>
</protein>
<accession>C0QL55</accession>
<evidence type="ECO:0000313" key="2">
    <source>
        <dbReference type="EMBL" id="ACN14141.1"/>
    </source>
</evidence>
<dbReference type="STRING" id="177437.HRM2_10290"/>
<dbReference type="SUPFAM" id="SSF46565">
    <property type="entry name" value="Chaperone J-domain"/>
    <property type="match status" value="1"/>
</dbReference>
<keyword evidence="3" id="KW-1185">Reference proteome</keyword>
<dbReference type="InterPro" id="IPR036869">
    <property type="entry name" value="J_dom_sf"/>
</dbReference>
<sequence>MYIAKFIHQGRPRYTLRQTCCQNNGTLTFKDLADLGCDPSKFIEYPGGNAFYMAETLLDQLEALDIDVDADHLEDLFLPFLDPEIYRAVEVFLNRSQTTARLTPQEANTLHQSLSSFDKRRLHYLKFGTMDQGPVATMPAAIMGDLHGKCRDEIEQYFIRHEAALGHTELKSYLFVAFDLQRFFSGILARKMPQALDQERVDNHFLEEICAIHERLFSKDSAGTGSTLHPYLVRYLIFFYDNEYMGSTLLDDFARQFMDRHRSFRPPPPRPKFNLDKACSIFGISRNKLNRLTKKELTQRYRRLARTSHPDRGGTPEAFVALTNAFQRLIGTVT</sequence>
<dbReference type="CDD" id="cd06257">
    <property type="entry name" value="DnaJ"/>
    <property type="match status" value="1"/>
</dbReference>
<organism evidence="2 3">
    <name type="scientific">Desulforapulum autotrophicum (strain ATCC 43914 / DSM 3382 / VKM B-1955 / HRM2)</name>
    <name type="common">Desulfobacterium autotrophicum</name>
    <dbReference type="NCBI Taxonomy" id="177437"/>
    <lineage>
        <taxon>Bacteria</taxon>
        <taxon>Pseudomonadati</taxon>
        <taxon>Thermodesulfobacteriota</taxon>
        <taxon>Desulfobacteria</taxon>
        <taxon>Desulfobacterales</taxon>
        <taxon>Desulfobacteraceae</taxon>
        <taxon>Desulforapulum</taxon>
    </lineage>
</organism>
<dbReference type="SMART" id="SM00271">
    <property type="entry name" value="DnaJ"/>
    <property type="match status" value="1"/>
</dbReference>
<dbReference type="HOGENOM" id="CLU_825691_0_0_7"/>
<evidence type="ECO:0000259" key="1">
    <source>
        <dbReference type="PROSITE" id="PS50076"/>
    </source>
</evidence>
<dbReference type="PROSITE" id="PS50076">
    <property type="entry name" value="DNAJ_2"/>
    <property type="match status" value="1"/>
</dbReference>
<gene>
    <name evidence="2" type="primary">terC</name>
    <name evidence="2" type="ordered locus">HRM2_10290</name>
</gene>
<dbReference type="RefSeq" id="WP_015902930.1">
    <property type="nucleotide sequence ID" value="NC_012108.1"/>
</dbReference>
<dbReference type="eggNOG" id="COG2214">
    <property type="taxonomic scope" value="Bacteria"/>
</dbReference>
<dbReference type="KEGG" id="dat:HRM2_10290"/>
<dbReference type="Gene3D" id="1.10.287.110">
    <property type="entry name" value="DnaJ domain"/>
    <property type="match status" value="1"/>
</dbReference>
<dbReference type="EMBL" id="CP001087">
    <property type="protein sequence ID" value="ACN14141.1"/>
    <property type="molecule type" value="Genomic_DNA"/>
</dbReference>
<proteinExistence type="predicted"/>
<feature type="domain" description="J" evidence="1">
    <location>
        <begin position="277"/>
        <end position="334"/>
    </location>
</feature>
<reference evidence="2 3" key="1">
    <citation type="journal article" date="2009" name="Environ. Microbiol.">
        <title>Genome sequence of Desulfobacterium autotrophicum HRM2, a marine sulfate reducer oxidizing organic carbon completely to carbon dioxide.</title>
        <authorList>
            <person name="Strittmatter A.W."/>
            <person name="Liesegang H."/>
            <person name="Rabus R."/>
            <person name="Decker I."/>
            <person name="Amann J."/>
            <person name="Andres S."/>
            <person name="Henne A."/>
            <person name="Fricke W.F."/>
            <person name="Martinez-Arias R."/>
            <person name="Bartels D."/>
            <person name="Goesmann A."/>
            <person name="Krause L."/>
            <person name="Puehler A."/>
            <person name="Klenk H.P."/>
            <person name="Richter M."/>
            <person name="Schuler M."/>
            <person name="Gloeckner F.O."/>
            <person name="Meyerdierks A."/>
            <person name="Gottschalk G."/>
            <person name="Amann R."/>
        </authorList>
    </citation>
    <scope>NUCLEOTIDE SEQUENCE [LARGE SCALE GENOMIC DNA]</scope>
    <source>
        <strain evidence="3">ATCC 43914 / DSM 3382 / HRM2</strain>
    </source>
</reference>
<evidence type="ECO:0000313" key="3">
    <source>
        <dbReference type="Proteomes" id="UP000000442"/>
    </source>
</evidence>
<name>C0QL55_DESAH</name>
<dbReference type="OrthoDB" id="9775658at2"/>
<dbReference type="InterPro" id="IPR001623">
    <property type="entry name" value="DnaJ_domain"/>
</dbReference>